<dbReference type="AlphaFoldDB" id="A0A1G5QVN0"/>
<evidence type="ECO:0000313" key="2">
    <source>
        <dbReference type="Proteomes" id="UP000199648"/>
    </source>
</evidence>
<name>A0A1G5QVN0_9GAMM</name>
<reference evidence="1 2" key="1">
    <citation type="submission" date="2016-10" db="EMBL/GenBank/DDBJ databases">
        <authorList>
            <person name="de Groot N.N."/>
        </authorList>
    </citation>
    <scope>NUCLEOTIDE SEQUENCE [LARGE SCALE GENOMIC DNA]</scope>
    <source>
        <strain evidence="1 2">HLD2</strain>
    </source>
</reference>
<dbReference type="STRING" id="415747.SAMN03097708_02873"/>
<accession>A0A1G5QVN0</accession>
<protein>
    <submittedName>
        <fullName evidence="1">Uncharacterized protein</fullName>
    </submittedName>
</protein>
<organism evidence="1 2">
    <name type="scientific">Thiohalomonas denitrificans</name>
    <dbReference type="NCBI Taxonomy" id="415747"/>
    <lineage>
        <taxon>Bacteria</taxon>
        <taxon>Pseudomonadati</taxon>
        <taxon>Pseudomonadota</taxon>
        <taxon>Gammaproteobacteria</taxon>
        <taxon>Thiohalomonadales</taxon>
        <taxon>Thiohalomonadaceae</taxon>
        <taxon>Thiohalomonas</taxon>
    </lineage>
</organism>
<dbReference type="RefSeq" id="WP_092998536.1">
    <property type="nucleotide sequence ID" value="NZ_FMWD01000010.1"/>
</dbReference>
<keyword evidence="2" id="KW-1185">Reference proteome</keyword>
<dbReference type="Proteomes" id="UP000199648">
    <property type="component" value="Unassembled WGS sequence"/>
</dbReference>
<gene>
    <name evidence="1" type="ORF">SAMN03097708_02873</name>
</gene>
<evidence type="ECO:0000313" key="1">
    <source>
        <dbReference type="EMBL" id="SCZ65726.1"/>
    </source>
</evidence>
<sequence length="173" mass="18733">MKRITEDLRRALAAMACSEAGEFLSPLQKASVLDSRKRSPAAVAVNRSHLRGRRLALATGGTGSPRAFDYALQCCRQLEAALDVISLNECIYEMDPSRSAELQAHGIQWRSLALDGEPLNALAGYLRNNVQPLFLVADETGFPATELLTGRVKKALWPSHIPLVVIAAGTPNP</sequence>
<dbReference type="EMBL" id="FMWD01000010">
    <property type="protein sequence ID" value="SCZ65726.1"/>
    <property type="molecule type" value="Genomic_DNA"/>
</dbReference>
<proteinExistence type="predicted"/>